<dbReference type="Proteomes" id="UP000623129">
    <property type="component" value="Unassembled WGS sequence"/>
</dbReference>
<proteinExistence type="predicted"/>
<feature type="compositionally biased region" description="Basic and acidic residues" evidence="1">
    <location>
        <begin position="7"/>
        <end position="29"/>
    </location>
</feature>
<reference evidence="2" key="1">
    <citation type="submission" date="2020-01" db="EMBL/GenBank/DDBJ databases">
        <title>Genome sequence of Kobresia littledalei, the first chromosome-level genome in the family Cyperaceae.</title>
        <authorList>
            <person name="Qu G."/>
        </authorList>
    </citation>
    <scope>NUCLEOTIDE SEQUENCE</scope>
    <source>
        <strain evidence="2">C.B.Clarke</strain>
        <tissue evidence="2">Leaf</tissue>
    </source>
</reference>
<evidence type="ECO:0000256" key="1">
    <source>
        <dbReference type="SAM" id="MobiDB-lite"/>
    </source>
</evidence>
<dbReference type="AlphaFoldDB" id="A0A833QVG9"/>
<dbReference type="EMBL" id="SWLB01000010">
    <property type="protein sequence ID" value="KAF3333610.1"/>
    <property type="molecule type" value="Genomic_DNA"/>
</dbReference>
<protein>
    <submittedName>
        <fullName evidence="2">Em-like protein GEA6</fullName>
    </submittedName>
</protein>
<sequence>MATAQIKDPREVEEMTEEERKELDQRAQEGETVVQGGTRGTNLEAQIHLAEERWGSEEGADGRRGVQRNGQERGPQHQRRIWR</sequence>
<keyword evidence="3" id="KW-1185">Reference proteome</keyword>
<organism evidence="2 3">
    <name type="scientific">Carex littledalei</name>
    <dbReference type="NCBI Taxonomy" id="544730"/>
    <lineage>
        <taxon>Eukaryota</taxon>
        <taxon>Viridiplantae</taxon>
        <taxon>Streptophyta</taxon>
        <taxon>Embryophyta</taxon>
        <taxon>Tracheophyta</taxon>
        <taxon>Spermatophyta</taxon>
        <taxon>Magnoliopsida</taxon>
        <taxon>Liliopsida</taxon>
        <taxon>Poales</taxon>
        <taxon>Cyperaceae</taxon>
        <taxon>Cyperoideae</taxon>
        <taxon>Cariceae</taxon>
        <taxon>Carex</taxon>
        <taxon>Carex subgen. Euthyceras</taxon>
    </lineage>
</organism>
<feature type="region of interest" description="Disordered" evidence="1">
    <location>
        <begin position="1"/>
        <end position="83"/>
    </location>
</feature>
<evidence type="ECO:0000313" key="3">
    <source>
        <dbReference type="Proteomes" id="UP000623129"/>
    </source>
</evidence>
<comment type="caution">
    <text evidence="2">The sequence shown here is derived from an EMBL/GenBank/DDBJ whole genome shotgun (WGS) entry which is preliminary data.</text>
</comment>
<accession>A0A833QVG9</accession>
<gene>
    <name evidence="2" type="ORF">FCM35_KLT01301</name>
</gene>
<evidence type="ECO:0000313" key="2">
    <source>
        <dbReference type="EMBL" id="KAF3333610.1"/>
    </source>
</evidence>
<feature type="compositionally biased region" description="Basic and acidic residues" evidence="1">
    <location>
        <begin position="49"/>
        <end position="75"/>
    </location>
</feature>
<dbReference type="OrthoDB" id="540492at2759"/>
<name>A0A833QVG9_9POAL</name>